<gene>
    <name evidence="1" type="ORF">ARMGADRAFT_311509</name>
</gene>
<reference evidence="2" key="1">
    <citation type="journal article" date="2017" name="Nat. Ecol. Evol.">
        <title>Genome expansion and lineage-specific genetic innovations in the forest pathogenic fungi Armillaria.</title>
        <authorList>
            <person name="Sipos G."/>
            <person name="Prasanna A.N."/>
            <person name="Walter M.C."/>
            <person name="O'Connor E."/>
            <person name="Balint B."/>
            <person name="Krizsan K."/>
            <person name="Kiss B."/>
            <person name="Hess J."/>
            <person name="Varga T."/>
            <person name="Slot J."/>
            <person name="Riley R."/>
            <person name="Boka B."/>
            <person name="Rigling D."/>
            <person name="Barry K."/>
            <person name="Lee J."/>
            <person name="Mihaltcheva S."/>
            <person name="LaButti K."/>
            <person name="Lipzen A."/>
            <person name="Waldron R."/>
            <person name="Moloney N.M."/>
            <person name="Sperisen C."/>
            <person name="Kredics L."/>
            <person name="Vagvoelgyi C."/>
            <person name="Patrignani A."/>
            <person name="Fitzpatrick D."/>
            <person name="Nagy I."/>
            <person name="Doyle S."/>
            <person name="Anderson J.B."/>
            <person name="Grigoriev I.V."/>
            <person name="Gueldener U."/>
            <person name="Muensterkoetter M."/>
            <person name="Nagy L.G."/>
        </authorList>
    </citation>
    <scope>NUCLEOTIDE SEQUENCE [LARGE SCALE GENOMIC DNA]</scope>
    <source>
        <strain evidence="2">Ar21-2</strain>
    </source>
</reference>
<accession>A0A2H3DS42</accession>
<evidence type="ECO:0000313" key="2">
    <source>
        <dbReference type="Proteomes" id="UP000217790"/>
    </source>
</evidence>
<dbReference type="InParanoid" id="A0A2H3DS42"/>
<proteinExistence type="predicted"/>
<dbReference type="OrthoDB" id="2688393at2759"/>
<evidence type="ECO:0000313" key="1">
    <source>
        <dbReference type="EMBL" id="PBK90256.1"/>
    </source>
</evidence>
<keyword evidence="2" id="KW-1185">Reference proteome</keyword>
<dbReference type="EMBL" id="KZ293666">
    <property type="protein sequence ID" value="PBK90256.1"/>
    <property type="molecule type" value="Genomic_DNA"/>
</dbReference>
<sequence length="191" mass="21244">MSLLVDSSPFVCPACDRLFSSMQGRNSHLSQAESSQKAPVQANLVQVEDGADEDIGMGGDTVDIEEDDVGDLMEAHEDKKDLYHLIQVDEEVADGRGGPGPNTQIDRRLGHMLGAQRRVLDETTGKLIRMDNSLHERWCQLFGNPLCDGDVEMADSELHSDWYWPLVSRRDWEVAKWVVSHGVKQTVVAPS</sequence>
<dbReference type="AlphaFoldDB" id="A0A2H3DS42"/>
<dbReference type="Proteomes" id="UP000217790">
    <property type="component" value="Unassembled WGS sequence"/>
</dbReference>
<name>A0A2H3DS42_ARMGA</name>
<organism evidence="1 2">
    <name type="scientific">Armillaria gallica</name>
    <name type="common">Bulbous honey fungus</name>
    <name type="synonym">Armillaria bulbosa</name>
    <dbReference type="NCBI Taxonomy" id="47427"/>
    <lineage>
        <taxon>Eukaryota</taxon>
        <taxon>Fungi</taxon>
        <taxon>Dikarya</taxon>
        <taxon>Basidiomycota</taxon>
        <taxon>Agaricomycotina</taxon>
        <taxon>Agaricomycetes</taxon>
        <taxon>Agaricomycetidae</taxon>
        <taxon>Agaricales</taxon>
        <taxon>Marasmiineae</taxon>
        <taxon>Physalacriaceae</taxon>
        <taxon>Armillaria</taxon>
    </lineage>
</organism>
<evidence type="ECO:0008006" key="3">
    <source>
        <dbReference type="Google" id="ProtNLM"/>
    </source>
</evidence>
<protein>
    <recommendedName>
        <fullName evidence="3">C2H2-type domain-containing protein</fullName>
    </recommendedName>
</protein>